<evidence type="ECO:0000256" key="7">
    <source>
        <dbReference type="SAM" id="SignalP"/>
    </source>
</evidence>
<evidence type="ECO:0000256" key="1">
    <source>
        <dbReference type="ARBA" id="ARBA00004613"/>
    </source>
</evidence>
<accession>A0ABD0WZJ3</accession>
<dbReference type="InterPro" id="IPR020440">
    <property type="entry name" value="IL-17_chr"/>
</dbReference>
<proteinExistence type="inferred from homology"/>
<name>A0ABD0WZJ3_UMBPY</name>
<evidence type="ECO:0000256" key="6">
    <source>
        <dbReference type="SAM" id="MobiDB-lite"/>
    </source>
</evidence>
<comment type="similarity">
    <text evidence="2">Belongs to the IL-17 family.</text>
</comment>
<dbReference type="InterPro" id="IPR010345">
    <property type="entry name" value="IL-17_fam"/>
</dbReference>
<gene>
    <name evidence="8" type="ORF">UPYG_G00230880</name>
</gene>
<feature type="region of interest" description="Disordered" evidence="6">
    <location>
        <begin position="28"/>
        <end position="50"/>
    </location>
</feature>
<evidence type="ECO:0000313" key="9">
    <source>
        <dbReference type="Proteomes" id="UP001557470"/>
    </source>
</evidence>
<keyword evidence="4" id="KW-0964">Secreted</keyword>
<evidence type="ECO:0000256" key="2">
    <source>
        <dbReference type="ARBA" id="ARBA00007236"/>
    </source>
</evidence>
<organism evidence="8 9">
    <name type="scientific">Umbra pygmaea</name>
    <name type="common">Eastern mudminnow</name>
    <dbReference type="NCBI Taxonomy" id="75934"/>
    <lineage>
        <taxon>Eukaryota</taxon>
        <taxon>Metazoa</taxon>
        <taxon>Chordata</taxon>
        <taxon>Craniata</taxon>
        <taxon>Vertebrata</taxon>
        <taxon>Euteleostomi</taxon>
        <taxon>Actinopterygii</taxon>
        <taxon>Neopterygii</taxon>
        <taxon>Teleostei</taxon>
        <taxon>Protacanthopterygii</taxon>
        <taxon>Esociformes</taxon>
        <taxon>Umbridae</taxon>
        <taxon>Umbra</taxon>
    </lineage>
</organism>
<comment type="subcellular location">
    <subcellularLocation>
        <location evidence="1">Secreted</location>
    </subcellularLocation>
</comment>
<dbReference type="Proteomes" id="UP001557470">
    <property type="component" value="Unassembled WGS sequence"/>
</dbReference>
<keyword evidence="9" id="KW-1185">Reference proteome</keyword>
<dbReference type="Gene3D" id="2.10.90.10">
    <property type="entry name" value="Cystine-knot cytokines"/>
    <property type="match status" value="1"/>
</dbReference>
<evidence type="ECO:0000313" key="8">
    <source>
        <dbReference type="EMBL" id="KAL0969687.1"/>
    </source>
</evidence>
<keyword evidence="5 7" id="KW-0732">Signal</keyword>
<dbReference type="PRINTS" id="PR01932">
    <property type="entry name" value="INTRLEUKIN17"/>
</dbReference>
<dbReference type="AlphaFoldDB" id="A0ABD0WZJ3"/>
<feature type="chain" id="PRO_5044826118" evidence="7">
    <location>
        <begin position="25"/>
        <end position="162"/>
    </location>
</feature>
<dbReference type="GO" id="GO:0005615">
    <property type="term" value="C:extracellular space"/>
    <property type="evidence" value="ECO:0007669"/>
    <property type="project" value="UniProtKB-KW"/>
</dbReference>
<evidence type="ECO:0000256" key="4">
    <source>
        <dbReference type="ARBA" id="ARBA00022525"/>
    </source>
</evidence>
<keyword evidence="3" id="KW-0202">Cytokine</keyword>
<evidence type="ECO:0000256" key="3">
    <source>
        <dbReference type="ARBA" id="ARBA00022514"/>
    </source>
</evidence>
<comment type="caution">
    <text evidence="8">The sequence shown here is derived from an EMBL/GenBank/DDBJ whole genome shotgun (WGS) entry which is preliminary data.</text>
</comment>
<dbReference type="GO" id="GO:0005125">
    <property type="term" value="F:cytokine activity"/>
    <property type="evidence" value="ECO:0007669"/>
    <property type="project" value="UniProtKB-KW"/>
</dbReference>
<evidence type="ECO:0000256" key="5">
    <source>
        <dbReference type="ARBA" id="ARBA00022729"/>
    </source>
</evidence>
<protein>
    <submittedName>
        <fullName evidence="8">Uncharacterized protein</fullName>
    </submittedName>
</protein>
<sequence length="162" mass="18133">MGYTSNVQTLMAICVIMMMTGAGALPHAHPEKALNNPRTHKTSKESTGSDTLTVSLHIDPKDLVPSRPIRPIENHSTSPWTYNVTNDDSRFPRGISEVRCTLQGCLNFEGKEDRSLESKPIYHQIIYLRKMVGSEENYVYKLESKVIAVGCTCVMPSVQHQQ</sequence>
<reference evidence="8 9" key="1">
    <citation type="submission" date="2024-06" db="EMBL/GenBank/DDBJ databases">
        <authorList>
            <person name="Pan Q."/>
            <person name="Wen M."/>
            <person name="Jouanno E."/>
            <person name="Zahm M."/>
            <person name="Klopp C."/>
            <person name="Cabau C."/>
            <person name="Louis A."/>
            <person name="Berthelot C."/>
            <person name="Parey E."/>
            <person name="Roest Crollius H."/>
            <person name="Montfort J."/>
            <person name="Robinson-Rechavi M."/>
            <person name="Bouchez O."/>
            <person name="Lampietro C."/>
            <person name="Lopez Roques C."/>
            <person name="Donnadieu C."/>
            <person name="Postlethwait J."/>
            <person name="Bobe J."/>
            <person name="Verreycken H."/>
            <person name="Guiguen Y."/>
        </authorList>
    </citation>
    <scope>NUCLEOTIDE SEQUENCE [LARGE SCALE GENOMIC DNA]</scope>
    <source>
        <strain evidence="8">Up_M1</strain>
        <tissue evidence="8">Testis</tissue>
    </source>
</reference>
<dbReference type="InterPro" id="IPR029034">
    <property type="entry name" value="Cystine-knot_cytokine"/>
</dbReference>
<dbReference type="EMBL" id="JAGEUA010000007">
    <property type="protein sequence ID" value="KAL0969687.1"/>
    <property type="molecule type" value="Genomic_DNA"/>
</dbReference>
<dbReference type="Pfam" id="PF06083">
    <property type="entry name" value="IL17"/>
    <property type="match status" value="1"/>
</dbReference>
<feature type="signal peptide" evidence="7">
    <location>
        <begin position="1"/>
        <end position="24"/>
    </location>
</feature>
<dbReference type="SUPFAM" id="SSF57501">
    <property type="entry name" value="Cystine-knot cytokines"/>
    <property type="match status" value="1"/>
</dbReference>